<keyword evidence="1" id="KW-0472">Membrane</keyword>
<evidence type="ECO:0000256" key="1">
    <source>
        <dbReference type="SAM" id="Phobius"/>
    </source>
</evidence>
<dbReference type="OrthoDB" id="854126at2"/>
<dbReference type="RefSeq" id="WP_115566270.1">
    <property type="nucleotide sequence ID" value="NZ_QRGR01000014.1"/>
</dbReference>
<organism evidence="2 3">
    <name type="scientific">Pontibacter diazotrophicus</name>
    <dbReference type="NCBI Taxonomy" id="1400979"/>
    <lineage>
        <taxon>Bacteria</taxon>
        <taxon>Pseudomonadati</taxon>
        <taxon>Bacteroidota</taxon>
        <taxon>Cytophagia</taxon>
        <taxon>Cytophagales</taxon>
        <taxon>Hymenobacteraceae</taxon>
        <taxon>Pontibacter</taxon>
    </lineage>
</organism>
<dbReference type="EMBL" id="QRGR01000014">
    <property type="protein sequence ID" value="RDV14590.1"/>
    <property type="molecule type" value="Genomic_DNA"/>
</dbReference>
<sequence>MKDTQSLKSSLVNILKDPSEIELLMQNPGKYGMDLYKGLSVKDKQYVAFAAAAGFIAYGIYLSRQK</sequence>
<name>A0A3D8LB16_9BACT</name>
<feature type="transmembrane region" description="Helical" evidence="1">
    <location>
        <begin position="46"/>
        <end position="63"/>
    </location>
</feature>
<protein>
    <submittedName>
        <fullName evidence="2">Uncharacterized protein</fullName>
    </submittedName>
</protein>
<keyword evidence="1" id="KW-1133">Transmembrane helix</keyword>
<comment type="caution">
    <text evidence="2">The sequence shown here is derived from an EMBL/GenBank/DDBJ whole genome shotgun (WGS) entry which is preliminary data.</text>
</comment>
<evidence type="ECO:0000313" key="3">
    <source>
        <dbReference type="Proteomes" id="UP000256708"/>
    </source>
</evidence>
<dbReference type="Proteomes" id="UP000256708">
    <property type="component" value="Unassembled WGS sequence"/>
</dbReference>
<dbReference type="AlphaFoldDB" id="A0A3D8LB16"/>
<evidence type="ECO:0000313" key="2">
    <source>
        <dbReference type="EMBL" id="RDV14590.1"/>
    </source>
</evidence>
<keyword evidence="3" id="KW-1185">Reference proteome</keyword>
<gene>
    <name evidence="2" type="ORF">DXT99_14230</name>
</gene>
<keyword evidence="1" id="KW-0812">Transmembrane</keyword>
<accession>A0A3D8LB16</accession>
<proteinExistence type="predicted"/>
<reference evidence="3" key="1">
    <citation type="submission" date="2018-08" db="EMBL/GenBank/DDBJ databases">
        <authorList>
            <person name="Liu Z.-W."/>
            <person name="Du Z.-J."/>
        </authorList>
    </citation>
    <scope>NUCLEOTIDE SEQUENCE [LARGE SCALE GENOMIC DNA]</scope>
    <source>
        <strain evidence="3">H4X</strain>
    </source>
</reference>